<proteinExistence type="predicted"/>
<evidence type="ECO:0000313" key="5">
    <source>
        <dbReference type="Proteomes" id="UP000324748"/>
    </source>
</evidence>
<organism evidence="3 5">
    <name type="scientific">Puccinia graminis f. sp. tritici</name>
    <dbReference type="NCBI Taxonomy" id="56615"/>
    <lineage>
        <taxon>Eukaryota</taxon>
        <taxon>Fungi</taxon>
        <taxon>Dikarya</taxon>
        <taxon>Basidiomycota</taxon>
        <taxon>Pucciniomycotina</taxon>
        <taxon>Pucciniomycetes</taxon>
        <taxon>Pucciniales</taxon>
        <taxon>Pucciniaceae</taxon>
        <taxon>Puccinia</taxon>
    </lineage>
</organism>
<gene>
    <name evidence="3" type="ORF">PGT21_050300</name>
    <name evidence="4" type="ORF">PGTUg99_050054</name>
</gene>
<feature type="domain" description="No apical meristem-associated C-terminal" evidence="2">
    <location>
        <begin position="132"/>
        <end position="296"/>
    </location>
</feature>
<dbReference type="AlphaFoldDB" id="A0A5B0MCZ8"/>
<feature type="compositionally biased region" description="Acidic residues" evidence="1">
    <location>
        <begin position="1"/>
        <end position="18"/>
    </location>
</feature>
<protein>
    <recommendedName>
        <fullName evidence="2">No apical meristem-associated C-terminal domain-containing protein</fullName>
    </recommendedName>
</protein>
<dbReference type="InterPro" id="IPR029466">
    <property type="entry name" value="NAM-associated_C"/>
</dbReference>
<feature type="region of interest" description="Disordered" evidence="1">
    <location>
        <begin position="1"/>
        <end position="29"/>
    </location>
</feature>
<evidence type="ECO:0000313" key="3">
    <source>
        <dbReference type="EMBL" id="KAA1074735.1"/>
    </source>
</evidence>
<dbReference type="EMBL" id="VDEP01000453">
    <property type="protein sequence ID" value="KAA1077178.1"/>
    <property type="molecule type" value="Genomic_DNA"/>
</dbReference>
<keyword evidence="5" id="KW-1185">Reference proteome</keyword>
<dbReference type="PANTHER" id="PTHR45125:SF3">
    <property type="entry name" value="NO-APICAL-MERISTEM-ASSOCIATED CARBOXY-TERMINAL DOMAIN PROTEIN"/>
    <property type="match status" value="1"/>
</dbReference>
<dbReference type="Proteomes" id="UP000324748">
    <property type="component" value="Unassembled WGS sequence"/>
</dbReference>
<reference evidence="5 6" key="1">
    <citation type="submission" date="2019-05" db="EMBL/GenBank/DDBJ databases">
        <title>Emergence of the Ug99 lineage of the wheat stem rust pathogen through somatic hybridization.</title>
        <authorList>
            <person name="Li F."/>
            <person name="Upadhyaya N.M."/>
            <person name="Sperschneider J."/>
            <person name="Matny O."/>
            <person name="Nguyen-Phuc H."/>
            <person name="Mago R."/>
            <person name="Raley C."/>
            <person name="Miller M.E."/>
            <person name="Silverstein K.A.T."/>
            <person name="Henningsen E."/>
            <person name="Hirsch C.D."/>
            <person name="Visser B."/>
            <person name="Pretorius Z.A."/>
            <person name="Steffenson B.J."/>
            <person name="Schwessinger B."/>
            <person name="Dodds P.N."/>
            <person name="Figueroa M."/>
        </authorList>
    </citation>
    <scope>NUCLEOTIDE SEQUENCE [LARGE SCALE GENOMIC DNA]</scope>
    <source>
        <strain evidence="3">21-0</strain>
        <strain evidence="4 6">Ug99</strain>
    </source>
</reference>
<evidence type="ECO:0000259" key="2">
    <source>
        <dbReference type="Pfam" id="PF14303"/>
    </source>
</evidence>
<evidence type="ECO:0000313" key="6">
    <source>
        <dbReference type="Proteomes" id="UP000325313"/>
    </source>
</evidence>
<evidence type="ECO:0000313" key="4">
    <source>
        <dbReference type="EMBL" id="KAA1077178.1"/>
    </source>
</evidence>
<feature type="compositionally biased region" description="Low complexity" evidence="1">
    <location>
        <begin position="177"/>
        <end position="188"/>
    </location>
</feature>
<dbReference type="Pfam" id="PF14303">
    <property type="entry name" value="NAM-associated"/>
    <property type="match status" value="1"/>
</dbReference>
<evidence type="ECO:0000256" key="1">
    <source>
        <dbReference type="SAM" id="MobiDB-lite"/>
    </source>
</evidence>
<name>A0A5B0MCZ8_PUCGR</name>
<dbReference type="Proteomes" id="UP000325313">
    <property type="component" value="Unassembled WGS sequence"/>
</dbReference>
<feature type="region of interest" description="Disordered" evidence="1">
    <location>
        <begin position="157"/>
        <end position="199"/>
    </location>
</feature>
<comment type="caution">
    <text evidence="3">The sequence shown here is derived from an EMBL/GenBank/DDBJ whole genome shotgun (WGS) entry which is preliminary data.</text>
</comment>
<dbReference type="OrthoDB" id="691997at2759"/>
<dbReference type="PANTHER" id="PTHR45125">
    <property type="entry name" value="F21J9.4-RELATED"/>
    <property type="match status" value="1"/>
</dbReference>
<sequence>MEPDRELDEETDCIDPDLDPTATKKKKAPNYTEAEDFELCRAWIRISEDPAVGTHQDGNTFWQRVTAAYHESVPTPIRPVDSTKKRWGLLQRMLNKFRGCVDQVEQFNQSGASAEDQLNRALRLYSADQKSHFKHLRAYNMIVKCAKWNQYTQDNERKLAAKKKRPRSPSEEPPSTAPASTAPDESTPVSDAAVSEFEGTGEDVPIIDCPMGKKKAKLAQQLALKENAWRENVAQAHITIATESKRNNDILDHDSQSLKMIAQNGAHAAQLAIMNQKLDDLDDDQKEYFQLKRNEILTSLRSSNTSSNQTQD</sequence>
<accession>A0A5B0MCZ8</accession>
<dbReference type="EMBL" id="VSWC01000157">
    <property type="protein sequence ID" value="KAA1074735.1"/>
    <property type="molecule type" value="Genomic_DNA"/>
</dbReference>